<evidence type="ECO:0008006" key="5">
    <source>
        <dbReference type="Google" id="ProtNLM"/>
    </source>
</evidence>
<evidence type="ECO:0000313" key="1">
    <source>
        <dbReference type="EMBL" id="KAE8971348.1"/>
    </source>
</evidence>
<sequence length="262" mass="29709">MAVTRINREIAGVDLTRERESPIIPVCTATQDEWRSYLDSEHQELSSKWMEWIEGTIYIVEIPSQEHEYFNDSFKIYTGNKHGFLAYLMPCGSSAIPGHPRLRDYEADSSFGPMQEIGSPLPPGVQDYGSWYTLIVEVGKSRGWGDEPGLLDWKAGEWARFPGVRYILCVAITDRLETAEYKLYTVERDAQNEALPLPDLVPVPVVGPRTLVTFDSRELLGLPPGANIPASPYSTVRFPAPTFSLDLFLVLERARRRFRPRT</sequence>
<evidence type="ECO:0000313" key="3">
    <source>
        <dbReference type="Proteomes" id="UP000429607"/>
    </source>
</evidence>
<reference evidence="3 4" key="1">
    <citation type="submission" date="2018-09" db="EMBL/GenBank/DDBJ databases">
        <title>Genomic investigation of the strawberry pathogen Phytophthora fragariae indicates pathogenicity is determined by transcriptional variation in three key races.</title>
        <authorList>
            <person name="Adams T.M."/>
            <person name="Armitage A.D."/>
            <person name="Sobczyk M.K."/>
            <person name="Bates H.J."/>
            <person name="Dunwell J.M."/>
            <person name="Nellist C.F."/>
            <person name="Harrison R.J."/>
        </authorList>
    </citation>
    <scope>NUCLEOTIDE SEQUENCE [LARGE SCALE GENOMIC DNA]</scope>
    <source>
        <strain evidence="2 3">SCRP249</strain>
        <strain evidence="1 4">SCRP324</strain>
    </source>
</reference>
<dbReference type="Proteomes" id="UP000429607">
    <property type="component" value="Unassembled WGS sequence"/>
</dbReference>
<accession>A0A6A3HUD4</accession>
<organism evidence="1 4">
    <name type="scientific">Phytophthora rubi</name>
    <dbReference type="NCBI Taxonomy" id="129364"/>
    <lineage>
        <taxon>Eukaryota</taxon>
        <taxon>Sar</taxon>
        <taxon>Stramenopiles</taxon>
        <taxon>Oomycota</taxon>
        <taxon>Peronosporomycetes</taxon>
        <taxon>Peronosporales</taxon>
        <taxon>Peronosporaceae</taxon>
        <taxon>Phytophthora</taxon>
    </lineage>
</organism>
<name>A0A6A3HUD4_9STRA</name>
<evidence type="ECO:0000313" key="2">
    <source>
        <dbReference type="EMBL" id="KAE8979806.1"/>
    </source>
</evidence>
<dbReference type="AlphaFoldDB" id="A0A6A3HUD4"/>
<proteinExistence type="predicted"/>
<protein>
    <recommendedName>
        <fullName evidence="5">Restriction endonuclease domain-containing protein</fullName>
    </recommendedName>
</protein>
<dbReference type="Proteomes" id="UP000435112">
    <property type="component" value="Unassembled WGS sequence"/>
</dbReference>
<gene>
    <name evidence="2" type="ORF">PR001_g24446</name>
    <name evidence="1" type="ORF">PR002_g26854</name>
</gene>
<dbReference type="EMBL" id="QXFV01003117">
    <property type="protein sequence ID" value="KAE8979806.1"/>
    <property type="molecule type" value="Genomic_DNA"/>
</dbReference>
<comment type="caution">
    <text evidence="1">The sequence shown here is derived from an EMBL/GenBank/DDBJ whole genome shotgun (WGS) entry which is preliminary data.</text>
</comment>
<dbReference type="OrthoDB" id="98688at2759"/>
<dbReference type="EMBL" id="QXFU01003998">
    <property type="protein sequence ID" value="KAE8971348.1"/>
    <property type="molecule type" value="Genomic_DNA"/>
</dbReference>
<evidence type="ECO:0000313" key="4">
    <source>
        <dbReference type="Proteomes" id="UP000435112"/>
    </source>
</evidence>